<proteinExistence type="predicted"/>
<protein>
    <submittedName>
        <fullName evidence="1">Uncharacterized protein</fullName>
    </submittedName>
</protein>
<dbReference type="Proteomes" id="UP000193335">
    <property type="component" value="Unassembled WGS sequence"/>
</dbReference>
<dbReference type="EMBL" id="NAFL01000229">
    <property type="protein sequence ID" value="OSJ34642.1"/>
    <property type="molecule type" value="Genomic_DNA"/>
</dbReference>
<name>A0A1Y2JVQ6_BRAJP</name>
<organism evidence="1 2">
    <name type="scientific">Bradyrhizobium japonicum</name>
    <dbReference type="NCBI Taxonomy" id="375"/>
    <lineage>
        <taxon>Bacteria</taxon>
        <taxon>Pseudomonadati</taxon>
        <taxon>Pseudomonadota</taxon>
        <taxon>Alphaproteobacteria</taxon>
        <taxon>Hyphomicrobiales</taxon>
        <taxon>Nitrobacteraceae</taxon>
        <taxon>Bradyrhizobium</taxon>
    </lineage>
</organism>
<dbReference type="AlphaFoldDB" id="A0A1Y2JVQ6"/>
<comment type="caution">
    <text evidence="1">The sequence shown here is derived from an EMBL/GenBank/DDBJ whole genome shotgun (WGS) entry which is preliminary data.</text>
</comment>
<accession>A0A1Y2JVQ6</accession>
<reference evidence="1 2" key="1">
    <citation type="submission" date="2017-03" db="EMBL/GenBank/DDBJ databases">
        <title>Whole genome sequences of fourteen strains of Bradyrhizobium canariense and one strain of Bradyrhizobium japonicum isolated from Lupinus (Papilionoideae: Genisteae) species in Algeria.</title>
        <authorList>
            <person name="Crovadore J."/>
            <person name="Chekireb D."/>
            <person name="Brachmann A."/>
            <person name="Chablais R."/>
            <person name="Cochard B."/>
            <person name="Lefort F."/>
        </authorList>
    </citation>
    <scope>NUCLEOTIDE SEQUENCE [LARGE SCALE GENOMIC DNA]</scope>
    <source>
        <strain evidence="1 2">UBMA197</strain>
    </source>
</reference>
<gene>
    <name evidence="1" type="ORF">BSZ19_11485</name>
</gene>
<evidence type="ECO:0000313" key="2">
    <source>
        <dbReference type="Proteomes" id="UP000193335"/>
    </source>
</evidence>
<evidence type="ECO:0000313" key="1">
    <source>
        <dbReference type="EMBL" id="OSJ34642.1"/>
    </source>
</evidence>
<sequence length="242" mass="27140">MLRHIAKNADGTCIENDKGYRLSFPDNEPVFVAHRPNDAASWETRLRWVEKQSAAFLLNAPILFGLRDKAKKGRRTNALRLSFGLSLSLGRPLRKRYCVTVKEGASKGVLTEGDEVILGEGWEEYDVLSLPSWTRSCLPILAKEVAATYEAYGNEDYVVTALEGIAEQRREEFIFLEDLYRRKSGANDRLFGLPMPNLDGSTAIEAELRGLQEVVLSRYEVKLRIKVLSLGVYENVSVSALG</sequence>